<dbReference type="GO" id="GO:0016627">
    <property type="term" value="F:oxidoreductase activity, acting on the CH-CH group of donors"/>
    <property type="evidence" value="ECO:0007669"/>
    <property type="project" value="UniProtKB-ARBA"/>
</dbReference>
<feature type="domain" description="Amine oxidase" evidence="10">
    <location>
        <begin position="49"/>
        <end position="320"/>
    </location>
</feature>
<comment type="similarity">
    <text evidence="3 8">Belongs to the carotenoid/retinoid oxidoreductase family.</text>
</comment>
<keyword evidence="6 8" id="KW-0560">Oxidoreductase</keyword>
<comment type="pathway">
    <text evidence="2 8">Carotenoid biosynthesis.</text>
</comment>
<evidence type="ECO:0000256" key="8">
    <source>
        <dbReference type="RuleBase" id="RU362075"/>
    </source>
</evidence>
<dbReference type="InterPro" id="IPR036188">
    <property type="entry name" value="FAD/NAD-bd_sf"/>
</dbReference>
<dbReference type="Pfam" id="PF01593">
    <property type="entry name" value="Amino_oxidase"/>
    <property type="match status" value="1"/>
</dbReference>
<dbReference type="RefSeq" id="XP_060279818.1">
    <property type="nucleotide sequence ID" value="XM_060424913.1"/>
</dbReference>
<dbReference type="NCBIfam" id="TIGR02734">
    <property type="entry name" value="crtI_fam"/>
    <property type="match status" value="1"/>
</dbReference>
<keyword evidence="5 8" id="KW-0125">Carotenoid biosynthesis</keyword>
<evidence type="ECO:0000313" key="12">
    <source>
        <dbReference type="Proteomes" id="UP001244011"/>
    </source>
</evidence>
<evidence type="ECO:0000256" key="1">
    <source>
        <dbReference type="ARBA" id="ARBA00001911"/>
    </source>
</evidence>
<evidence type="ECO:0000313" key="11">
    <source>
        <dbReference type="EMBL" id="KAK1763605.1"/>
    </source>
</evidence>
<dbReference type="InterPro" id="IPR002937">
    <property type="entry name" value="Amino_oxidase"/>
</dbReference>
<dbReference type="Proteomes" id="UP001244011">
    <property type="component" value="Unassembled WGS sequence"/>
</dbReference>
<evidence type="ECO:0000256" key="4">
    <source>
        <dbReference type="ARBA" id="ARBA00013293"/>
    </source>
</evidence>
<evidence type="ECO:0000256" key="6">
    <source>
        <dbReference type="ARBA" id="ARBA00023002"/>
    </source>
</evidence>
<feature type="region of interest" description="Disordered" evidence="9">
    <location>
        <begin position="558"/>
        <end position="581"/>
    </location>
</feature>
<dbReference type="AlphaFoldDB" id="A0AAJ0FK03"/>
<accession>A0AAJ0FK03</accession>
<evidence type="ECO:0000256" key="3">
    <source>
        <dbReference type="ARBA" id="ARBA00006046"/>
    </source>
</evidence>
<feature type="region of interest" description="Disordered" evidence="9">
    <location>
        <begin position="23"/>
        <end position="46"/>
    </location>
</feature>
<dbReference type="PROSITE" id="PS00982">
    <property type="entry name" value="PHYTOENE_DH"/>
    <property type="match status" value="1"/>
</dbReference>
<evidence type="ECO:0000256" key="9">
    <source>
        <dbReference type="SAM" id="MobiDB-lite"/>
    </source>
</evidence>
<organism evidence="11 12">
    <name type="scientific">Phialemonium atrogriseum</name>
    <dbReference type="NCBI Taxonomy" id="1093897"/>
    <lineage>
        <taxon>Eukaryota</taxon>
        <taxon>Fungi</taxon>
        <taxon>Dikarya</taxon>
        <taxon>Ascomycota</taxon>
        <taxon>Pezizomycotina</taxon>
        <taxon>Sordariomycetes</taxon>
        <taxon>Sordariomycetidae</taxon>
        <taxon>Cephalothecales</taxon>
        <taxon>Cephalothecaceae</taxon>
        <taxon>Phialemonium</taxon>
    </lineage>
</organism>
<name>A0AAJ0FK03_9PEZI</name>
<evidence type="ECO:0000256" key="7">
    <source>
        <dbReference type="ARBA" id="ARBA00034551"/>
    </source>
</evidence>
<comment type="caution">
    <text evidence="11">The sequence shown here is derived from an EMBL/GenBank/DDBJ whole genome shotgun (WGS) entry which is preliminary data.</text>
</comment>
<gene>
    <name evidence="11" type="ORF">QBC33DRAFT_459157</name>
</gene>
<dbReference type="Gene3D" id="3.50.50.60">
    <property type="entry name" value="FAD/NAD(P)-binding domain"/>
    <property type="match status" value="2"/>
</dbReference>
<protein>
    <recommendedName>
        <fullName evidence="4">Phytoene desaturase</fullName>
    </recommendedName>
    <alternativeName>
        <fullName evidence="7">Phytoene desaturase (3,4-didehydrolycopene-forming)</fullName>
    </alternativeName>
</protein>
<evidence type="ECO:0000256" key="2">
    <source>
        <dbReference type="ARBA" id="ARBA00004829"/>
    </source>
</evidence>
<dbReference type="InterPro" id="IPR014105">
    <property type="entry name" value="Carotenoid/retinoid_OxRdtase"/>
</dbReference>
<dbReference type="InterPro" id="IPR008150">
    <property type="entry name" value="Phytoene_DH_bac_CS"/>
</dbReference>
<dbReference type="PANTHER" id="PTHR43734:SF1">
    <property type="entry name" value="PHYTOENE DESATURASE"/>
    <property type="match status" value="1"/>
</dbReference>
<dbReference type="GeneID" id="85308100"/>
<dbReference type="SUPFAM" id="SSF51905">
    <property type="entry name" value="FAD/NAD(P)-binding domain"/>
    <property type="match status" value="1"/>
</dbReference>
<proteinExistence type="inferred from homology"/>
<dbReference type="EMBL" id="MU839026">
    <property type="protein sequence ID" value="KAK1763605.1"/>
    <property type="molecule type" value="Genomic_DNA"/>
</dbReference>
<keyword evidence="12" id="KW-1185">Reference proteome</keyword>
<sequence length="617" mass="67869">MANQKKEIKNVIVIGKAAHHSPYPTQVQSSQVRDETDHGPFSPPGAGAGGIATAARLAMAGIKVTVLEKNNFTGGRCSLIFTDDGFRFDQGPSLLLLPGLFKETFNDLDSSLEEAGVELIRCPINYDIFFADGEKVRTSCDESVMKQEIERWEGKDGFQRYLQWKAEAHVHYETSLKRVLRKNFTSLWQIVSPGFVWHGLGLHPLESIWSRSTRYFYTNRLRMVFTFATMYMGMSPFEAPSTYSLLQYSELAEGIWYPKGGFQTILQKIVDIGKASGVEYRLETPVKKILTTDDGAKAKGVELESGETLEADVVVVNSDLVYSYSNLFPQTRETAEYAKTLRGKDTSCSSISFYWSVSRKVTELGTHNIFMSNEYRDSFDAIFKRQSVPSDPSFYVNIPSRIDPTAAPEGSDAVIALVPIGHLMKSRGTDDEPGAGFPLDDAERPALVDRVREAVLSTLAARTGGARLDAFIAAEAVNTPWTWEAKFNLDKGAILGLSHNFTNVLAYRPSTRARGLAGAYFVGASTHPGTGVPVVLAGAKLTAEQVLADHGMPVPWEGKAPAVRDQGAPQDESTGELDRRRRPLWSSDSRLAVGLVVSSLALVVLDGWCRGRYFGGC</sequence>
<reference evidence="11" key="1">
    <citation type="submission" date="2023-06" db="EMBL/GenBank/DDBJ databases">
        <title>Genome-scale phylogeny and comparative genomics of the fungal order Sordariales.</title>
        <authorList>
            <consortium name="Lawrence Berkeley National Laboratory"/>
            <person name="Hensen N."/>
            <person name="Bonometti L."/>
            <person name="Westerberg I."/>
            <person name="Brannstrom I.O."/>
            <person name="Guillou S."/>
            <person name="Cros-Aarteil S."/>
            <person name="Calhoun S."/>
            <person name="Haridas S."/>
            <person name="Kuo A."/>
            <person name="Mondo S."/>
            <person name="Pangilinan J."/>
            <person name="Riley R."/>
            <person name="Labutti K."/>
            <person name="Andreopoulos B."/>
            <person name="Lipzen A."/>
            <person name="Chen C."/>
            <person name="Yanf M."/>
            <person name="Daum C."/>
            <person name="Ng V."/>
            <person name="Clum A."/>
            <person name="Steindorff A."/>
            <person name="Ohm R."/>
            <person name="Martin F."/>
            <person name="Silar P."/>
            <person name="Natvig D."/>
            <person name="Lalanne C."/>
            <person name="Gautier V."/>
            <person name="Ament-Velasquez S.L."/>
            <person name="Kruys A."/>
            <person name="Hutchinson M.I."/>
            <person name="Powell A.J."/>
            <person name="Barry K."/>
            <person name="Miller A.N."/>
            <person name="Grigoriev I.V."/>
            <person name="Debuchy R."/>
            <person name="Gladieux P."/>
            <person name="Thoren M.H."/>
            <person name="Johannesson H."/>
        </authorList>
    </citation>
    <scope>NUCLEOTIDE SEQUENCE</scope>
    <source>
        <strain evidence="11">8032-3</strain>
    </source>
</reference>
<dbReference type="GO" id="GO:0016117">
    <property type="term" value="P:carotenoid biosynthetic process"/>
    <property type="evidence" value="ECO:0007669"/>
    <property type="project" value="UniProtKB-KW"/>
</dbReference>
<dbReference type="PANTHER" id="PTHR43734">
    <property type="entry name" value="PHYTOENE DESATURASE"/>
    <property type="match status" value="1"/>
</dbReference>
<evidence type="ECO:0000256" key="5">
    <source>
        <dbReference type="ARBA" id="ARBA00022746"/>
    </source>
</evidence>
<evidence type="ECO:0000259" key="10">
    <source>
        <dbReference type="Pfam" id="PF01593"/>
    </source>
</evidence>
<comment type="cofactor">
    <cofactor evidence="1">
        <name>NAD(+)</name>
        <dbReference type="ChEBI" id="CHEBI:57540"/>
    </cofactor>
</comment>